<keyword evidence="3" id="KW-1185">Reference proteome</keyword>
<evidence type="ECO:0000313" key="2">
    <source>
        <dbReference type="EMBL" id="OEO28007.1"/>
    </source>
</evidence>
<dbReference type="AlphaFoldDB" id="A0A1E5XHD9"/>
<proteinExistence type="predicted"/>
<reference evidence="2 3" key="1">
    <citation type="journal article" date="2015" name="Genome Announc.">
        <title>Genome Assemblies of Three Soil-Associated Devosia species: D. insulae, D. limi, and D. soli.</title>
        <authorList>
            <person name="Hassan Y.I."/>
            <person name="Lepp D."/>
            <person name="Zhou T."/>
        </authorList>
    </citation>
    <scope>NUCLEOTIDE SEQUENCE [LARGE SCALE GENOMIC DNA]</scope>
    <source>
        <strain evidence="2 3">DS-56</strain>
    </source>
</reference>
<organism evidence="2 3">
    <name type="scientific">Devosia insulae DS-56</name>
    <dbReference type="NCBI Taxonomy" id="1116389"/>
    <lineage>
        <taxon>Bacteria</taxon>
        <taxon>Pseudomonadati</taxon>
        <taxon>Pseudomonadota</taxon>
        <taxon>Alphaproteobacteria</taxon>
        <taxon>Hyphomicrobiales</taxon>
        <taxon>Devosiaceae</taxon>
        <taxon>Devosia</taxon>
    </lineage>
</organism>
<sequence>MVNLKPVRAAFRSLTRRHLTGRTIDIPGVIVTWYGSFGARNGATLGDLMAVDNFSQDLRAAGVEHAVISGQMDWSGHLRVESPFMLKPKARALVFVCGPLTNDPHLVDVLAVHRNARKLAVGVSVLAQQPGIVDRFDVVVARDGTDSATFDLAVSSVVPPTVQPHLRTVGLCFRGAQQEYGTASLHDRAEGLLRELAAKRGLDVRIIDTVLRPDNTPTDIRNAFAAVDCVFTTRMHGALLSLAAGKPVLAVDQVPGSAKVLSVVGATGWPFLYRADDVELAELERDLLHLEASPIVNEISRAQSRMLELSRDARAQGVAALQRLLRQTTGGTKG</sequence>
<name>A0A1E5XHD9_9HYPH</name>
<dbReference type="EMBL" id="LAJE02000402">
    <property type="protein sequence ID" value="OEO28007.1"/>
    <property type="molecule type" value="Genomic_DNA"/>
</dbReference>
<dbReference type="RefSeq" id="WP_069912673.1">
    <property type="nucleotide sequence ID" value="NZ_LAJE02000402.1"/>
</dbReference>
<dbReference type="OrthoDB" id="1491277at2"/>
<evidence type="ECO:0000259" key="1">
    <source>
        <dbReference type="Pfam" id="PF04230"/>
    </source>
</evidence>
<gene>
    <name evidence="2" type="ORF">VW23_006810</name>
</gene>
<protein>
    <recommendedName>
        <fullName evidence="1">Polysaccharide pyruvyl transferase domain-containing protein</fullName>
    </recommendedName>
</protein>
<dbReference type="InterPro" id="IPR007345">
    <property type="entry name" value="Polysacch_pyruvyl_Trfase"/>
</dbReference>
<comment type="caution">
    <text evidence="2">The sequence shown here is derived from an EMBL/GenBank/DDBJ whole genome shotgun (WGS) entry which is preliminary data.</text>
</comment>
<evidence type="ECO:0000313" key="3">
    <source>
        <dbReference type="Proteomes" id="UP000095463"/>
    </source>
</evidence>
<dbReference type="Pfam" id="PF04230">
    <property type="entry name" value="PS_pyruv_trans"/>
    <property type="match status" value="1"/>
</dbReference>
<feature type="domain" description="Polysaccharide pyruvyl transferase" evidence="1">
    <location>
        <begin position="205"/>
        <end position="252"/>
    </location>
</feature>
<dbReference type="Proteomes" id="UP000095463">
    <property type="component" value="Unassembled WGS sequence"/>
</dbReference>
<accession>A0A1E5XHD9</accession>